<keyword evidence="3" id="KW-0812">Transmembrane</keyword>
<keyword evidence="2" id="KW-0560">Oxidoreductase</keyword>
<reference evidence="5" key="1">
    <citation type="submission" date="2021-02" db="EMBL/GenBank/DDBJ databases">
        <authorList>
            <person name="Nowell W R."/>
        </authorList>
    </citation>
    <scope>NUCLEOTIDE SEQUENCE</scope>
</reference>
<evidence type="ECO:0000259" key="4">
    <source>
        <dbReference type="PROSITE" id="PS50222"/>
    </source>
</evidence>
<gene>
    <name evidence="5" type="ORF">OTI717_LOCUS17159</name>
</gene>
<dbReference type="Gene3D" id="1.10.238.10">
    <property type="entry name" value="EF-hand"/>
    <property type="match status" value="1"/>
</dbReference>
<dbReference type="SUPFAM" id="SSF47473">
    <property type="entry name" value="EF-hand"/>
    <property type="match status" value="1"/>
</dbReference>
<sequence>MALYSENANQSSEHTTAISLPTAISSNILSERKLLQRTMSNENSIDVVIDLDVTPKPTDRRSPQQVLTNQTLIPNETKSSLLSIISILRLASLRRQSTNANRQNIADYAEHHLQELLNEKIPDRDYHIFLKHFNGDISNKEFTIEEFYKLFQLTKTHGERLLDIFGETACIQGNSINGKRVIRIARVLSMAPISVKALILFKTFDRNGDKHVSVEEIGEFYETYLIEFRFPHDSSRHQELIDTFLQTFRMHNANRQMNFDQFYTILQETPNSLESLQLINIPNNDDQVDKLKWQAWRKNNKYHILIILVYILATIGLDISVIIKLVVKEQNRNVWLILARMAGCSITLNYVLSIILMLKHCMVLIRANRWLRRFLPVDDHIDAHRYVGGALGFYIVVHSLAHIINYATNTQGITPYASALECLMYYFREQHTVCEKCRHVNYNHEAIQQRKLQKVDFIWVNRDVKNFSWFLQLLNDFENEQLTYLETLRANNTTPKRYIDFHFYFTSLKSNNQGMIGYAPFDFAANIYENVSNRDILTKMRTKTILGRPQWSLLFAKFKAEHRRTSVFFTGKPVMGEDIKRWCDQYQFTYYHEPYF</sequence>
<dbReference type="EMBL" id="CAJOAX010002234">
    <property type="protein sequence ID" value="CAF3780476.1"/>
    <property type="molecule type" value="Genomic_DNA"/>
</dbReference>
<dbReference type="InterPro" id="IPR039261">
    <property type="entry name" value="FNR_nucleotide-bd"/>
</dbReference>
<dbReference type="Gene3D" id="3.40.50.80">
    <property type="entry name" value="Nucleotide-binding domain of ferredoxin-NADP reductase (FNR) module"/>
    <property type="match status" value="1"/>
</dbReference>
<dbReference type="GO" id="GO:0016175">
    <property type="term" value="F:superoxide-generating NAD(P)H oxidase activity"/>
    <property type="evidence" value="ECO:0007669"/>
    <property type="project" value="TreeGrafter"/>
</dbReference>
<feature type="transmembrane region" description="Helical" evidence="3">
    <location>
        <begin position="302"/>
        <end position="323"/>
    </location>
</feature>
<dbReference type="GO" id="GO:0006952">
    <property type="term" value="P:defense response"/>
    <property type="evidence" value="ECO:0007669"/>
    <property type="project" value="TreeGrafter"/>
</dbReference>
<dbReference type="PROSITE" id="PS00018">
    <property type="entry name" value="EF_HAND_1"/>
    <property type="match status" value="1"/>
</dbReference>
<feature type="transmembrane region" description="Helical" evidence="3">
    <location>
        <begin position="335"/>
        <end position="358"/>
    </location>
</feature>
<dbReference type="InterPro" id="IPR050369">
    <property type="entry name" value="RBOH/FRE"/>
</dbReference>
<evidence type="ECO:0000256" key="1">
    <source>
        <dbReference type="ARBA" id="ARBA00022837"/>
    </source>
</evidence>
<feature type="domain" description="EF-hand" evidence="4">
    <location>
        <begin position="200"/>
        <end position="227"/>
    </location>
</feature>
<dbReference type="GO" id="GO:0043020">
    <property type="term" value="C:NADPH oxidase complex"/>
    <property type="evidence" value="ECO:0007669"/>
    <property type="project" value="TreeGrafter"/>
</dbReference>
<dbReference type="GO" id="GO:0042554">
    <property type="term" value="P:superoxide anion generation"/>
    <property type="evidence" value="ECO:0007669"/>
    <property type="project" value="TreeGrafter"/>
</dbReference>
<evidence type="ECO:0000313" key="5">
    <source>
        <dbReference type="EMBL" id="CAF3780476.1"/>
    </source>
</evidence>
<dbReference type="PANTHER" id="PTHR11972:SF58">
    <property type="entry name" value="NADPH OXIDASE 5"/>
    <property type="match status" value="1"/>
</dbReference>
<keyword evidence="3" id="KW-1133">Transmembrane helix</keyword>
<comment type="caution">
    <text evidence="5">The sequence shown here is derived from an EMBL/GenBank/DDBJ whole genome shotgun (WGS) entry which is preliminary data.</text>
</comment>
<dbReference type="PROSITE" id="PS50222">
    <property type="entry name" value="EF_HAND_2"/>
    <property type="match status" value="1"/>
</dbReference>
<evidence type="ECO:0000256" key="3">
    <source>
        <dbReference type="SAM" id="Phobius"/>
    </source>
</evidence>
<name>A0A819A923_9BILA</name>
<keyword evidence="3" id="KW-0472">Membrane</keyword>
<organism evidence="5 6">
    <name type="scientific">Rotaria sordida</name>
    <dbReference type="NCBI Taxonomy" id="392033"/>
    <lineage>
        <taxon>Eukaryota</taxon>
        <taxon>Metazoa</taxon>
        <taxon>Spiralia</taxon>
        <taxon>Gnathifera</taxon>
        <taxon>Rotifera</taxon>
        <taxon>Eurotatoria</taxon>
        <taxon>Bdelloidea</taxon>
        <taxon>Philodinida</taxon>
        <taxon>Philodinidae</taxon>
        <taxon>Rotaria</taxon>
    </lineage>
</organism>
<keyword evidence="1" id="KW-0106">Calcium</keyword>
<dbReference type="InterPro" id="IPR018247">
    <property type="entry name" value="EF_Hand_1_Ca_BS"/>
</dbReference>
<dbReference type="InterPro" id="IPR002048">
    <property type="entry name" value="EF_hand_dom"/>
</dbReference>
<dbReference type="AlphaFoldDB" id="A0A819A923"/>
<dbReference type="GO" id="GO:0005509">
    <property type="term" value="F:calcium ion binding"/>
    <property type="evidence" value="ECO:0007669"/>
    <property type="project" value="InterPro"/>
</dbReference>
<protein>
    <recommendedName>
        <fullName evidence="4">EF-hand domain-containing protein</fullName>
    </recommendedName>
</protein>
<dbReference type="Proteomes" id="UP000663823">
    <property type="component" value="Unassembled WGS sequence"/>
</dbReference>
<evidence type="ECO:0000256" key="2">
    <source>
        <dbReference type="ARBA" id="ARBA00023002"/>
    </source>
</evidence>
<dbReference type="InterPro" id="IPR013121">
    <property type="entry name" value="Fe_red_NAD-bd_6"/>
</dbReference>
<dbReference type="InterPro" id="IPR011992">
    <property type="entry name" value="EF-hand-dom_pair"/>
</dbReference>
<accession>A0A819A923</accession>
<dbReference type="Pfam" id="PF08030">
    <property type="entry name" value="NAD_binding_6"/>
    <property type="match status" value="1"/>
</dbReference>
<dbReference type="PANTHER" id="PTHR11972">
    <property type="entry name" value="NADPH OXIDASE"/>
    <property type="match status" value="1"/>
</dbReference>
<proteinExistence type="predicted"/>
<evidence type="ECO:0000313" key="6">
    <source>
        <dbReference type="Proteomes" id="UP000663823"/>
    </source>
</evidence>